<accession>H6L007</accession>
<organism evidence="2 3">
    <name type="scientific">Saprospira grandis (strain Lewin)</name>
    <dbReference type="NCBI Taxonomy" id="984262"/>
    <lineage>
        <taxon>Bacteria</taxon>
        <taxon>Pseudomonadati</taxon>
        <taxon>Bacteroidota</taxon>
        <taxon>Saprospiria</taxon>
        <taxon>Saprospirales</taxon>
        <taxon>Saprospiraceae</taxon>
        <taxon>Saprospira</taxon>
    </lineage>
</organism>
<keyword evidence="1" id="KW-0472">Membrane</keyword>
<evidence type="ECO:0000313" key="3">
    <source>
        <dbReference type="Proteomes" id="UP000007519"/>
    </source>
</evidence>
<dbReference type="AlphaFoldDB" id="H6L007"/>
<sequence>MGPAASKLAAAMLRGSLFVRPFAFRSAQSSVWPDGHPLRSAGPAHLLCFLLAIFFGGWAVLYRTSRPLLRGGFFVLRLMVVLGKVVRGWLEYAVG</sequence>
<dbReference type="KEGG" id="sgn:SGRA_3286"/>
<feature type="transmembrane region" description="Helical" evidence="1">
    <location>
        <begin position="74"/>
        <end position="90"/>
    </location>
</feature>
<keyword evidence="1" id="KW-0812">Transmembrane</keyword>
<evidence type="ECO:0000256" key="1">
    <source>
        <dbReference type="SAM" id="Phobius"/>
    </source>
</evidence>
<protein>
    <submittedName>
        <fullName evidence="2">Uncharacterized protein</fullName>
    </submittedName>
</protein>
<feature type="transmembrane region" description="Helical" evidence="1">
    <location>
        <begin position="43"/>
        <end position="62"/>
    </location>
</feature>
<evidence type="ECO:0000313" key="2">
    <source>
        <dbReference type="EMBL" id="AFC26014.1"/>
    </source>
</evidence>
<gene>
    <name evidence="2" type="ordered locus">SGRA_3286</name>
</gene>
<keyword evidence="1" id="KW-1133">Transmembrane helix</keyword>
<dbReference type="HOGENOM" id="CLU_2371154_0_0_10"/>
<dbReference type="EMBL" id="CP002831">
    <property type="protein sequence ID" value="AFC26014.1"/>
    <property type="molecule type" value="Genomic_DNA"/>
</dbReference>
<name>H6L007_SAPGL</name>
<reference evidence="2 3" key="1">
    <citation type="journal article" date="2012" name="Stand. Genomic Sci.">
        <title>Complete genome sequencing and analysis of Saprospira grandis str. Lewin, a predatory marine bacterium.</title>
        <authorList>
            <person name="Saw J.H."/>
            <person name="Yuryev A."/>
            <person name="Kanbe M."/>
            <person name="Hou S."/>
            <person name="Young A.G."/>
            <person name="Aizawa S."/>
            <person name="Alam M."/>
        </authorList>
    </citation>
    <scope>NUCLEOTIDE SEQUENCE [LARGE SCALE GENOMIC DNA]</scope>
    <source>
        <strain evidence="2 3">Lewin</strain>
    </source>
</reference>
<dbReference type="Proteomes" id="UP000007519">
    <property type="component" value="Chromosome"/>
</dbReference>
<dbReference type="STRING" id="984262.SGRA_3286"/>
<keyword evidence="3" id="KW-1185">Reference proteome</keyword>
<proteinExistence type="predicted"/>